<proteinExistence type="predicted"/>
<dbReference type="Proteomes" id="UP000036938">
    <property type="component" value="Unassembled WGS sequence"/>
</dbReference>
<dbReference type="RefSeq" id="WP_050529671.1">
    <property type="nucleotide sequence ID" value="NZ_AQQZ01000002.1"/>
</dbReference>
<name>A0A0L1JSF7_9RHOB</name>
<feature type="region of interest" description="Disordered" evidence="1">
    <location>
        <begin position="180"/>
        <end position="215"/>
    </location>
</feature>
<evidence type="ECO:0000313" key="3">
    <source>
        <dbReference type="Proteomes" id="UP000036938"/>
    </source>
</evidence>
<organism evidence="2 3">
    <name type="scientific">Pseudaestuariivita atlantica</name>
    <dbReference type="NCBI Taxonomy" id="1317121"/>
    <lineage>
        <taxon>Bacteria</taxon>
        <taxon>Pseudomonadati</taxon>
        <taxon>Pseudomonadota</taxon>
        <taxon>Alphaproteobacteria</taxon>
        <taxon>Rhodobacterales</taxon>
        <taxon>Paracoccaceae</taxon>
        <taxon>Pseudaestuariivita</taxon>
    </lineage>
</organism>
<evidence type="ECO:0000313" key="2">
    <source>
        <dbReference type="EMBL" id="KNG94690.1"/>
    </source>
</evidence>
<dbReference type="OrthoDB" id="7853201at2"/>
<dbReference type="STRING" id="1317121.ATO11_04665"/>
<keyword evidence="3" id="KW-1185">Reference proteome</keyword>
<evidence type="ECO:0000256" key="1">
    <source>
        <dbReference type="SAM" id="MobiDB-lite"/>
    </source>
</evidence>
<comment type="caution">
    <text evidence="2">The sequence shown here is derived from an EMBL/GenBank/DDBJ whole genome shotgun (WGS) entry which is preliminary data.</text>
</comment>
<reference evidence="2 3" key="1">
    <citation type="journal article" date="2015" name="Int. J. Syst. Evol. Microbiol.">
        <title>Aestuariivita atlantica sp. nov., isolated from deep sea sediment of the Atlantic Ocean.</title>
        <authorList>
            <person name="Li G."/>
            <person name="Lai Q."/>
            <person name="Du Y."/>
            <person name="Liu X."/>
            <person name="Sun F."/>
            <person name="Shao Z."/>
        </authorList>
    </citation>
    <scope>NUCLEOTIDE SEQUENCE [LARGE SCALE GENOMIC DNA]</scope>
    <source>
        <strain evidence="2 3">22II-S11-z3</strain>
    </source>
</reference>
<dbReference type="EMBL" id="AQQZ01000002">
    <property type="protein sequence ID" value="KNG94690.1"/>
    <property type="molecule type" value="Genomic_DNA"/>
</dbReference>
<protein>
    <submittedName>
        <fullName evidence="2">Uncharacterized protein</fullName>
    </submittedName>
</protein>
<sequence length="215" mass="23830">MDDLRGIRPRPAPELGNCREWRFDTGLEEWLTAHVRYWRCEECVVLPKVAVNAMRSVANWRRGPRVVDAVIPPGTPIGTFMHRDGRPADRWDGGEGLGAPGNDTTHSAVLAGYLMDAYGGVLGLKVWELYPGCGMRARRRIYPLDDSRFGSRNARNYHVICEPDGRPLGGRDNPVHAMWPAGRNDAASAGDAGREMGLSWRDTEEACHDPVSPPT</sequence>
<dbReference type="AlphaFoldDB" id="A0A0L1JSF7"/>
<gene>
    <name evidence="2" type="ORF">ATO11_04665</name>
</gene>
<accession>A0A0L1JSF7</accession>